<organism evidence="3 4">
    <name type="scientific">Kiloniella litopenaei</name>
    <dbReference type="NCBI Taxonomy" id="1549748"/>
    <lineage>
        <taxon>Bacteria</taxon>
        <taxon>Pseudomonadati</taxon>
        <taxon>Pseudomonadota</taxon>
        <taxon>Alphaproteobacteria</taxon>
        <taxon>Rhodospirillales</taxon>
        <taxon>Kiloniellaceae</taxon>
        <taxon>Kiloniella</taxon>
    </lineage>
</organism>
<name>A0A0M2RCQ1_9PROT</name>
<dbReference type="RefSeq" id="WP_046503785.1">
    <property type="nucleotide sequence ID" value="NZ_LANI01000003.1"/>
</dbReference>
<dbReference type="InterPro" id="IPR029063">
    <property type="entry name" value="SAM-dependent_MTases_sf"/>
</dbReference>
<evidence type="ECO:0000256" key="2">
    <source>
        <dbReference type="ARBA" id="ARBA00022679"/>
    </source>
</evidence>
<dbReference type="InterPro" id="IPR050078">
    <property type="entry name" value="Ribosomal_L11_MeTrfase_PrmA"/>
</dbReference>
<sequence length="220" mass="23891">MTQISDPKSFIVENTRPAGTPLLGNKIELYLANEDLPLWQLGEEELNNLQLPTPFWAFAWAGGQALAQYILDNPDIVRGKSVLDFACGCGIEAIAAKMSGAKTVLAADIDSFAITATELNANLNQVILTTTTENLVGKDNQGWDVILAGDVCYEGPMAKEITTWLWQLSATGVLVLMGDPGRTYLPKSGLKKLIAYGVQTSSALEDTDVRNACVWEFHQN</sequence>
<dbReference type="EMBL" id="LANI01000003">
    <property type="protein sequence ID" value="KKJ77780.1"/>
    <property type="molecule type" value="Genomic_DNA"/>
</dbReference>
<evidence type="ECO:0000313" key="4">
    <source>
        <dbReference type="Proteomes" id="UP000034491"/>
    </source>
</evidence>
<accession>A0A0M2RCQ1</accession>
<dbReference type="PATRIC" id="fig|1549748.8.peg.2466"/>
<dbReference type="GO" id="GO:0005840">
    <property type="term" value="C:ribosome"/>
    <property type="evidence" value="ECO:0007669"/>
    <property type="project" value="UniProtKB-KW"/>
</dbReference>
<keyword evidence="1 3" id="KW-0489">Methyltransferase</keyword>
<dbReference type="Gene3D" id="3.40.50.150">
    <property type="entry name" value="Vaccinia Virus protein VP39"/>
    <property type="match status" value="1"/>
</dbReference>
<dbReference type="GO" id="GO:0016279">
    <property type="term" value="F:protein-lysine N-methyltransferase activity"/>
    <property type="evidence" value="ECO:0007669"/>
    <property type="project" value="TreeGrafter"/>
</dbReference>
<gene>
    <name evidence="3" type="ORF">WH95_04915</name>
</gene>
<keyword evidence="4" id="KW-1185">Reference proteome</keyword>
<dbReference type="STRING" id="1549748.WH95_04915"/>
<dbReference type="SUPFAM" id="SSF53335">
    <property type="entry name" value="S-adenosyl-L-methionine-dependent methyltransferases"/>
    <property type="match status" value="1"/>
</dbReference>
<comment type="caution">
    <text evidence="3">The sequence shown here is derived from an EMBL/GenBank/DDBJ whole genome shotgun (WGS) entry which is preliminary data.</text>
</comment>
<keyword evidence="3" id="KW-0689">Ribosomal protein</keyword>
<dbReference type="AlphaFoldDB" id="A0A0M2RCQ1"/>
<dbReference type="Proteomes" id="UP000034491">
    <property type="component" value="Unassembled WGS sequence"/>
</dbReference>
<dbReference type="GO" id="GO:0032259">
    <property type="term" value="P:methylation"/>
    <property type="evidence" value="ECO:0007669"/>
    <property type="project" value="UniProtKB-KW"/>
</dbReference>
<dbReference type="PANTHER" id="PTHR43648:SF1">
    <property type="entry name" value="ELECTRON TRANSFER FLAVOPROTEIN BETA SUBUNIT LYSINE METHYLTRANSFERASE"/>
    <property type="match status" value="1"/>
</dbReference>
<evidence type="ECO:0000313" key="3">
    <source>
        <dbReference type="EMBL" id="KKJ77780.1"/>
    </source>
</evidence>
<reference evidence="3 4" key="1">
    <citation type="submission" date="2015-03" db="EMBL/GenBank/DDBJ databases">
        <title>Genome sequence of Kiloniella sp. P1-1, isolated from the gut microflora of Pacific white shrimp, Penaeus vannamei.</title>
        <authorList>
            <person name="Shao Z."/>
            <person name="Wang L."/>
            <person name="Li X."/>
        </authorList>
    </citation>
    <scope>NUCLEOTIDE SEQUENCE [LARGE SCALE GENOMIC DNA]</scope>
    <source>
        <strain evidence="3 4">P1-1</strain>
    </source>
</reference>
<keyword evidence="3" id="KW-0687">Ribonucleoprotein</keyword>
<evidence type="ECO:0000256" key="1">
    <source>
        <dbReference type="ARBA" id="ARBA00022603"/>
    </source>
</evidence>
<dbReference type="PANTHER" id="PTHR43648">
    <property type="entry name" value="ELECTRON TRANSFER FLAVOPROTEIN BETA SUBUNIT LYSINE METHYLTRANSFERASE"/>
    <property type="match status" value="1"/>
</dbReference>
<keyword evidence="2 3" id="KW-0808">Transferase</keyword>
<dbReference type="Pfam" id="PF06325">
    <property type="entry name" value="PrmA"/>
    <property type="match status" value="1"/>
</dbReference>
<protein>
    <submittedName>
        <fullName evidence="3">50S ribosomal protein L11 methyltransferase</fullName>
    </submittedName>
</protein>
<dbReference type="OrthoDB" id="9794615at2"/>
<proteinExistence type="predicted"/>